<dbReference type="Pfam" id="PF06889">
    <property type="entry name" value="DUF1266"/>
    <property type="match status" value="1"/>
</dbReference>
<sequence length="218" mass="25350">MFGFFKTKPVRDEFYQQHKLSAEWEPYLNIGALLIEGNLRRDALTLQSRLASGQLIPLLQNAWRIHNSTDTKALINDLLTLPVTQKQAFMSAEQLTDNALYQRIKDNCGKSFAQHNLYFSKEYFDGIRDLSAWDIERAGLITRYAFNADWLTQEEALGYLKALHKLAKQHYTNWLDYYLGYLKGRTLIFDPSIDNALDYIFALGSFYKDDFFVVSHPL</sequence>
<evidence type="ECO:0000259" key="1">
    <source>
        <dbReference type="Pfam" id="PF06889"/>
    </source>
</evidence>
<dbReference type="RefSeq" id="WP_146307847.1">
    <property type="nucleotide sequence ID" value="NZ_VOHS01000049.1"/>
</dbReference>
<gene>
    <name evidence="2" type="ORF">FEF09_26180</name>
</gene>
<reference evidence="2 3" key="1">
    <citation type="submission" date="2019-08" db="EMBL/GenBank/DDBJ databases">
        <title>Whole genome sequencing of chitin degrading bacteria Chitinophaga pinensis YS16.</title>
        <authorList>
            <person name="Singh R.P."/>
            <person name="Manchanda G."/>
            <person name="Maurya I.K."/>
            <person name="Joshi N.K."/>
            <person name="Srivastava A.K."/>
        </authorList>
    </citation>
    <scope>NUCLEOTIDE SEQUENCE [LARGE SCALE GENOMIC DNA]</scope>
    <source>
        <strain evidence="2 3">YS-16</strain>
    </source>
</reference>
<protein>
    <submittedName>
        <fullName evidence="2">DUF1266 domain-containing protein</fullName>
    </submittedName>
</protein>
<dbReference type="OrthoDB" id="6820768at2"/>
<evidence type="ECO:0000313" key="2">
    <source>
        <dbReference type="EMBL" id="TWV94025.1"/>
    </source>
</evidence>
<organism evidence="2 3">
    <name type="scientific">Chitinophaga pinensis</name>
    <dbReference type="NCBI Taxonomy" id="79329"/>
    <lineage>
        <taxon>Bacteria</taxon>
        <taxon>Pseudomonadati</taxon>
        <taxon>Bacteroidota</taxon>
        <taxon>Chitinophagia</taxon>
        <taxon>Chitinophagales</taxon>
        <taxon>Chitinophagaceae</taxon>
        <taxon>Chitinophaga</taxon>
    </lineage>
</organism>
<dbReference type="AlphaFoldDB" id="A0A5C6LKR5"/>
<feature type="domain" description="DUF1266" evidence="1">
    <location>
        <begin position="59"/>
        <end position="194"/>
    </location>
</feature>
<dbReference type="EMBL" id="VOHS01000049">
    <property type="protein sequence ID" value="TWV94025.1"/>
    <property type="molecule type" value="Genomic_DNA"/>
</dbReference>
<dbReference type="InterPro" id="IPR009677">
    <property type="entry name" value="DUF1266"/>
</dbReference>
<name>A0A5C6LKR5_9BACT</name>
<dbReference type="Proteomes" id="UP000318815">
    <property type="component" value="Unassembled WGS sequence"/>
</dbReference>
<comment type="caution">
    <text evidence="2">The sequence shown here is derived from an EMBL/GenBank/DDBJ whole genome shotgun (WGS) entry which is preliminary data.</text>
</comment>
<evidence type="ECO:0000313" key="3">
    <source>
        <dbReference type="Proteomes" id="UP000318815"/>
    </source>
</evidence>
<proteinExistence type="predicted"/>
<keyword evidence="3" id="KW-1185">Reference proteome</keyword>
<accession>A0A5C6LKR5</accession>